<dbReference type="CDD" id="cd12325">
    <property type="entry name" value="RRM1_hnRNPA_hnRNPD_like"/>
    <property type="match status" value="1"/>
</dbReference>
<dbReference type="STRING" id="1088818.A0A2I0ARN9"/>
<evidence type="ECO:0000313" key="6">
    <source>
        <dbReference type="Proteomes" id="UP000236161"/>
    </source>
</evidence>
<dbReference type="OrthoDB" id="1875751at2759"/>
<keyword evidence="1" id="KW-0677">Repeat</keyword>
<dbReference type="Pfam" id="PF00076">
    <property type="entry name" value="RRM_1"/>
    <property type="match status" value="2"/>
</dbReference>
<dbReference type="CDD" id="cd12330">
    <property type="entry name" value="RRM2_Hrp1p"/>
    <property type="match status" value="1"/>
</dbReference>
<evidence type="ECO:0000259" key="4">
    <source>
        <dbReference type="PROSITE" id="PS50102"/>
    </source>
</evidence>
<gene>
    <name evidence="5" type="primary">RNP1</name>
    <name evidence="5" type="ORF">AXF42_Ash012936</name>
</gene>
<evidence type="ECO:0000313" key="5">
    <source>
        <dbReference type="EMBL" id="PKA58213.1"/>
    </source>
</evidence>
<keyword evidence="2 3" id="KW-0694">RNA-binding</keyword>
<dbReference type="SUPFAM" id="SSF54928">
    <property type="entry name" value="RNA-binding domain, RBD"/>
    <property type="match status" value="2"/>
</dbReference>
<evidence type="ECO:0000256" key="3">
    <source>
        <dbReference type="PROSITE-ProRule" id="PRU00176"/>
    </source>
</evidence>
<accession>A0A2I0ARN9</accession>
<dbReference type="SMART" id="SM00360">
    <property type="entry name" value="RRM"/>
    <property type="match status" value="2"/>
</dbReference>
<dbReference type="GO" id="GO:0006417">
    <property type="term" value="P:regulation of translation"/>
    <property type="evidence" value="ECO:0007669"/>
    <property type="project" value="TreeGrafter"/>
</dbReference>
<dbReference type="InterPro" id="IPR000504">
    <property type="entry name" value="RRM_dom"/>
</dbReference>
<dbReference type="FunFam" id="3.30.70.330:FF:000051">
    <property type="entry name" value="Heterogeneous nuclear ribonucleoprotein 1"/>
    <property type="match status" value="1"/>
</dbReference>
<organism evidence="5 6">
    <name type="scientific">Apostasia shenzhenica</name>
    <dbReference type="NCBI Taxonomy" id="1088818"/>
    <lineage>
        <taxon>Eukaryota</taxon>
        <taxon>Viridiplantae</taxon>
        <taxon>Streptophyta</taxon>
        <taxon>Embryophyta</taxon>
        <taxon>Tracheophyta</taxon>
        <taxon>Spermatophyta</taxon>
        <taxon>Magnoliopsida</taxon>
        <taxon>Liliopsida</taxon>
        <taxon>Asparagales</taxon>
        <taxon>Orchidaceae</taxon>
        <taxon>Apostasioideae</taxon>
        <taxon>Apostasia</taxon>
    </lineage>
</organism>
<dbReference type="GO" id="GO:0003729">
    <property type="term" value="F:mRNA binding"/>
    <property type="evidence" value="ECO:0007669"/>
    <property type="project" value="TreeGrafter"/>
</dbReference>
<feature type="domain" description="RRM" evidence="4">
    <location>
        <begin position="107"/>
        <end position="184"/>
    </location>
</feature>
<keyword evidence="6" id="KW-1185">Reference proteome</keyword>
<dbReference type="InterPro" id="IPR035979">
    <property type="entry name" value="RBD_domain_sf"/>
</dbReference>
<dbReference type="GO" id="GO:1990904">
    <property type="term" value="C:ribonucleoprotein complex"/>
    <property type="evidence" value="ECO:0007669"/>
    <property type="project" value="UniProtKB-KW"/>
</dbReference>
<evidence type="ECO:0000256" key="1">
    <source>
        <dbReference type="ARBA" id="ARBA00022737"/>
    </source>
</evidence>
<reference evidence="5 6" key="1">
    <citation type="journal article" date="2017" name="Nature">
        <title>The Apostasia genome and the evolution of orchids.</title>
        <authorList>
            <person name="Zhang G.Q."/>
            <person name="Liu K.W."/>
            <person name="Li Z."/>
            <person name="Lohaus R."/>
            <person name="Hsiao Y.Y."/>
            <person name="Niu S.C."/>
            <person name="Wang J.Y."/>
            <person name="Lin Y.C."/>
            <person name="Xu Q."/>
            <person name="Chen L.J."/>
            <person name="Yoshida K."/>
            <person name="Fujiwara S."/>
            <person name="Wang Z.W."/>
            <person name="Zhang Y.Q."/>
            <person name="Mitsuda N."/>
            <person name="Wang M."/>
            <person name="Liu G.H."/>
            <person name="Pecoraro L."/>
            <person name="Huang H.X."/>
            <person name="Xiao X.J."/>
            <person name="Lin M."/>
            <person name="Wu X.Y."/>
            <person name="Wu W.L."/>
            <person name="Chen Y.Y."/>
            <person name="Chang S.B."/>
            <person name="Sakamoto S."/>
            <person name="Ohme-Takagi M."/>
            <person name="Yagi M."/>
            <person name="Zeng S.J."/>
            <person name="Shen C.Y."/>
            <person name="Yeh C.M."/>
            <person name="Luo Y.B."/>
            <person name="Tsai W.C."/>
            <person name="Van de Peer Y."/>
            <person name="Liu Z.J."/>
        </authorList>
    </citation>
    <scope>NUCLEOTIDE SEQUENCE [LARGE SCALE GENOMIC DNA]</scope>
    <source>
        <strain evidence="6">cv. Shenzhen</strain>
        <tissue evidence="5">Stem</tissue>
    </source>
</reference>
<dbReference type="PANTHER" id="PTHR48032:SF6">
    <property type="entry name" value="RNA-BINDING (RRM_RBD_RNP MOTIFS) FAMILY PROTEIN"/>
    <property type="match status" value="1"/>
</dbReference>
<feature type="domain" description="RRM" evidence="4">
    <location>
        <begin position="7"/>
        <end position="83"/>
    </location>
</feature>
<dbReference type="EMBL" id="KZ451955">
    <property type="protein sequence ID" value="PKA58213.1"/>
    <property type="molecule type" value="Genomic_DNA"/>
</dbReference>
<sequence>MMESDLGKLFIGGISWDTDEERLREYFKKFGEVVEAVIMKDRHTGRARGFGFVVFSDPAVADRVVSEKHLIDGRMVEAKKAVPRDDQQIMNRNNNGVQNFSGPGRTKKIFVGGLASTVTDVDFRKYFEQFGAITDVVVMYDHNTQRPRGFGFITFDSEDAVEKVLHKTFHQLNGKMVEVKKAVPKELSPGPNLRLPIGSYNFDLNRVNSFLNGYSQGYNPSYIGSYPMRMDGRFGPLAGERKGFHSFNPGYGIGMNYDPVMSPSYGGNSNYSSTVGYGRALSSYSSGNSSRFGSPIGYSGGSGTLGSSFTSAARSLWGNGVLNYKIDPANSNSYISRSEGPGGLGLNWGGSSSTLTSHGASINTGFIGGNLSYGSGENSFSLGASSYGSSGRSSGNGPVNNSFTATNKGYKGNYTDSFCNSSIYGDPTWESASSELDGSSPFGYGLGAAASNIRDKGSPDYLASYNVTNWHINGEG</sequence>
<dbReference type="AlphaFoldDB" id="A0A2I0ARN9"/>
<dbReference type="FunFam" id="3.30.70.330:FF:000102">
    <property type="entry name" value="Heterogeneous nuclear ribonucleoprotein 1"/>
    <property type="match status" value="1"/>
</dbReference>
<proteinExistence type="predicted"/>
<dbReference type="Gene3D" id="3.30.70.330">
    <property type="match status" value="2"/>
</dbReference>
<dbReference type="InterPro" id="IPR012677">
    <property type="entry name" value="Nucleotide-bd_a/b_plait_sf"/>
</dbReference>
<protein>
    <submittedName>
        <fullName evidence="5">Heterogeneous nuclear ribonucleoprotein 1</fullName>
    </submittedName>
</protein>
<dbReference type="PROSITE" id="PS50102">
    <property type="entry name" value="RRM"/>
    <property type="match status" value="2"/>
</dbReference>
<evidence type="ECO:0000256" key="2">
    <source>
        <dbReference type="ARBA" id="ARBA00022884"/>
    </source>
</evidence>
<keyword evidence="5" id="KW-0687">Ribonucleoprotein</keyword>
<dbReference type="Proteomes" id="UP000236161">
    <property type="component" value="Unassembled WGS sequence"/>
</dbReference>
<dbReference type="PANTHER" id="PTHR48032">
    <property type="entry name" value="RNA-BINDING PROTEIN MUSASHI HOMOLOG RBP6"/>
    <property type="match status" value="1"/>
</dbReference>
<name>A0A2I0ARN9_9ASPA</name>